<dbReference type="InterPro" id="IPR013324">
    <property type="entry name" value="RNA_pol_sigma_r3/r4-like"/>
</dbReference>
<dbReference type="InterPro" id="IPR013249">
    <property type="entry name" value="RNA_pol_sigma70_r4_t2"/>
</dbReference>
<keyword evidence="3" id="KW-0731">Sigma factor</keyword>
<dbReference type="InterPro" id="IPR036388">
    <property type="entry name" value="WH-like_DNA-bd_sf"/>
</dbReference>
<dbReference type="Gene3D" id="1.10.10.10">
    <property type="entry name" value="Winged helix-like DNA-binding domain superfamily/Winged helix DNA-binding domain"/>
    <property type="match status" value="1"/>
</dbReference>
<dbReference type="Pfam" id="PF08281">
    <property type="entry name" value="Sigma70_r4_2"/>
    <property type="match status" value="1"/>
</dbReference>
<sequence>MPDHLKDRELIRKIKQGEKELLDVLAQKYYQDIYRFCWYRTGSEDAAWDCTQETFLKMVRFLDSYVEQNKFKAWLLSIAVNVCKDYFRTSSPIPTEEEYLETIPVEEKRFAQAEIRDDIQKALARLPAPQKETVILRFYYDMKIREIAAITGVGLPTAKSRLRQGMEKLKLLLGEKGEHYHEP</sequence>
<dbReference type="EMBL" id="ADLN01000001">
    <property type="protein sequence ID" value="EHI61930.1"/>
    <property type="molecule type" value="Genomic_DNA"/>
</dbReference>
<evidence type="ECO:0000313" key="8">
    <source>
        <dbReference type="EMBL" id="EHI61930.1"/>
    </source>
</evidence>
<evidence type="ECO:0000256" key="4">
    <source>
        <dbReference type="ARBA" id="ARBA00023125"/>
    </source>
</evidence>
<dbReference type="PANTHER" id="PTHR43133:SF8">
    <property type="entry name" value="RNA POLYMERASE SIGMA FACTOR HI_1459-RELATED"/>
    <property type="match status" value="1"/>
</dbReference>
<evidence type="ECO:0000256" key="1">
    <source>
        <dbReference type="ARBA" id="ARBA00010641"/>
    </source>
</evidence>
<keyword evidence="9" id="KW-1185">Reference proteome</keyword>
<dbReference type="InterPro" id="IPR014284">
    <property type="entry name" value="RNA_pol_sigma-70_dom"/>
</dbReference>
<keyword evidence="2" id="KW-0805">Transcription regulation</keyword>
<dbReference type="CDD" id="cd06171">
    <property type="entry name" value="Sigma70_r4"/>
    <property type="match status" value="1"/>
</dbReference>
<evidence type="ECO:0000259" key="7">
    <source>
        <dbReference type="Pfam" id="PF08281"/>
    </source>
</evidence>
<evidence type="ECO:0000256" key="2">
    <source>
        <dbReference type="ARBA" id="ARBA00023015"/>
    </source>
</evidence>
<dbReference type="GO" id="GO:0016987">
    <property type="term" value="F:sigma factor activity"/>
    <property type="evidence" value="ECO:0007669"/>
    <property type="project" value="UniProtKB-KW"/>
</dbReference>
<dbReference type="InterPro" id="IPR013325">
    <property type="entry name" value="RNA_pol_sigma_r2"/>
</dbReference>
<name>G5IA41_9FIRM</name>
<dbReference type="Pfam" id="PF04542">
    <property type="entry name" value="Sigma70_r2"/>
    <property type="match status" value="1"/>
</dbReference>
<dbReference type="PATRIC" id="fig|742737.3.peg.379"/>
<dbReference type="Gene3D" id="1.10.1740.10">
    <property type="match status" value="1"/>
</dbReference>
<dbReference type="PANTHER" id="PTHR43133">
    <property type="entry name" value="RNA POLYMERASE ECF-TYPE SIGMA FACTO"/>
    <property type="match status" value="1"/>
</dbReference>
<feature type="domain" description="RNA polymerase sigma-70 region 2" evidence="6">
    <location>
        <begin position="25"/>
        <end position="90"/>
    </location>
</feature>
<dbReference type="NCBIfam" id="TIGR02937">
    <property type="entry name" value="sigma70-ECF"/>
    <property type="match status" value="1"/>
</dbReference>
<evidence type="ECO:0008006" key="10">
    <source>
        <dbReference type="Google" id="ProtNLM"/>
    </source>
</evidence>
<accession>G5IA41</accession>
<dbReference type="AlphaFoldDB" id="G5IA41"/>
<evidence type="ECO:0000256" key="5">
    <source>
        <dbReference type="ARBA" id="ARBA00023163"/>
    </source>
</evidence>
<dbReference type="Proteomes" id="UP000005384">
    <property type="component" value="Unassembled WGS sequence"/>
</dbReference>
<feature type="domain" description="RNA polymerase sigma factor 70 region 4 type 2" evidence="7">
    <location>
        <begin position="117"/>
        <end position="169"/>
    </location>
</feature>
<comment type="similarity">
    <text evidence="1">Belongs to the sigma-70 factor family. ECF subfamily.</text>
</comment>
<proteinExistence type="inferred from homology"/>
<evidence type="ECO:0000259" key="6">
    <source>
        <dbReference type="Pfam" id="PF04542"/>
    </source>
</evidence>
<dbReference type="InterPro" id="IPR039425">
    <property type="entry name" value="RNA_pol_sigma-70-like"/>
</dbReference>
<dbReference type="SUPFAM" id="SSF88659">
    <property type="entry name" value="Sigma3 and sigma4 domains of RNA polymerase sigma factors"/>
    <property type="match status" value="1"/>
</dbReference>
<gene>
    <name evidence="8" type="ORF">HMPREF9473_00381</name>
</gene>
<dbReference type="GO" id="GO:0006352">
    <property type="term" value="P:DNA-templated transcription initiation"/>
    <property type="evidence" value="ECO:0007669"/>
    <property type="project" value="InterPro"/>
</dbReference>
<organism evidence="8 9">
    <name type="scientific">Hungatella hathewayi WAL-18680</name>
    <dbReference type="NCBI Taxonomy" id="742737"/>
    <lineage>
        <taxon>Bacteria</taxon>
        <taxon>Bacillati</taxon>
        <taxon>Bacillota</taxon>
        <taxon>Clostridia</taxon>
        <taxon>Lachnospirales</taxon>
        <taxon>Lachnospiraceae</taxon>
        <taxon>Hungatella</taxon>
    </lineage>
</organism>
<evidence type="ECO:0000313" key="9">
    <source>
        <dbReference type="Proteomes" id="UP000005384"/>
    </source>
</evidence>
<reference evidence="8 9" key="1">
    <citation type="submission" date="2011-08" db="EMBL/GenBank/DDBJ databases">
        <title>The Genome Sequence of Clostridium hathewayi WAL-18680.</title>
        <authorList>
            <consortium name="The Broad Institute Genome Sequencing Platform"/>
            <person name="Earl A."/>
            <person name="Ward D."/>
            <person name="Feldgarden M."/>
            <person name="Gevers D."/>
            <person name="Finegold S.M."/>
            <person name="Summanen P.H."/>
            <person name="Molitoris D.R."/>
            <person name="Song M."/>
            <person name="Daigneault M."/>
            <person name="Allen-Vercoe E."/>
            <person name="Young S.K."/>
            <person name="Zeng Q."/>
            <person name="Gargeya S."/>
            <person name="Fitzgerald M."/>
            <person name="Haas B."/>
            <person name="Abouelleil A."/>
            <person name="Alvarado L."/>
            <person name="Arachchi H.M."/>
            <person name="Berlin A."/>
            <person name="Brown A."/>
            <person name="Chapman S.B."/>
            <person name="Chen Z."/>
            <person name="Dunbar C."/>
            <person name="Freedman E."/>
            <person name="Gearin G."/>
            <person name="Gellesch M."/>
            <person name="Goldberg J."/>
            <person name="Griggs A."/>
            <person name="Gujja S."/>
            <person name="Heiman D."/>
            <person name="Howarth C."/>
            <person name="Larson L."/>
            <person name="Lui A."/>
            <person name="MacDonald P.J.P."/>
            <person name="Montmayeur A."/>
            <person name="Murphy C."/>
            <person name="Neiman D."/>
            <person name="Pearson M."/>
            <person name="Priest M."/>
            <person name="Roberts A."/>
            <person name="Saif S."/>
            <person name="Shea T."/>
            <person name="Shenoy N."/>
            <person name="Sisk P."/>
            <person name="Stolte C."/>
            <person name="Sykes S."/>
            <person name="Wortman J."/>
            <person name="Nusbaum C."/>
            <person name="Birren B."/>
        </authorList>
    </citation>
    <scope>NUCLEOTIDE SEQUENCE [LARGE SCALE GENOMIC DNA]</scope>
    <source>
        <strain evidence="8 9">WAL-18680</strain>
    </source>
</reference>
<dbReference type="HOGENOM" id="CLU_047691_3_4_9"/>
<dbReference type="SUPFAM" id="SSF88946">
    <property type="entry name" value="Sigma2 domain of RNA polymerase sigma factors"/>
    <property type="match status" value="1"/>
</dbReference>
<comment type="caution">
    <text evidence="8">The sequence shown here is derived from an EMBL/GenBank/DDBJ whole genome shotgun (WGS) entry which is preliminary data.</text>
</comment>
<dbReference type="InterPro" id="IPR007627">
    <property type="entry name" value="RNA_pol_sigma70_r2"/>
</dbReference>
<evidence type="ECO:0000256" key="3">
    <source>
        <dbReference type="ARBA" id="ARBA00023082"/>
    </source>
</evidence>
<protein>
    <recommendedName>
        <fullName evidence="10">HTH luxR-type domain-containing protein</fullName>
    </recommendedName>
</protein>
<dbReference type="GO" id="GO:0003677">
    <property type="term" value="F:DNA binding"/>
    <property type="evidence" value="ECO:0007669"/>
    <property type="project" value="UniProtKB-KW"/>
</dbReference>
<keyword evidence="4" id="KW-0238">DNA-binding</keyword>
<keyword evidence="5" id="KW-0804">Transcription</keyword>